<proteinExistence type="predicted"/>
<sequence>MIIFDQSRNSNIKTTISSSCNSVSNAPNLYKLLQLKKRSAHSYPVIFMVFNLGNATVLSTPGKYYQVHDFPNGIDNLTHGCTFNYLLLILQVPKL</sequence>
<dbReference type="EMBL" id="DUZY01000001">
    <property type="protein sequence ID" value="DAD18803.1"/>
    <property type="molecule type" value="Genomic_DNA"/>
</dbReference>
<reference evidence="1 2" key="1">
    <citation type="journal article" date="2020" name="Mol. Biol. Evol.">
        <title>Distinct Expression and Methylation Patterns for Genes with Different Fates following a Single Whole-Genome Duplication in Flowering Plants.</title>
        <authorList>
            <person name="Shi T."/>
            <person name="Rahmani R.S."/>
            <person name="Gugger P.F."/>
            <person name="Wang M."/>
            <person name="Li H."/>
            <person name="Zhang Y."/>
            <person name="Li Z."/>
            <person name="Wang Q."/>
            <person name="Van de Peer Y."/>
            <person name="Marchal K."/>
            <person name="Chen J."/>
        </authorList>
    </citation>
    <scope>NUCLEOTIDE SEQUENCE [LARGE SCALE GENOMIC DNA]</scope>
    <source>
        <tissue evidence="1">Leaf</tissue>
    </source>
</reference>
<organism evidence="1 2">
    <name type="scientific">Nelumbo nucifera</name>
    <name type="common">Sacred lotus</name>
    <dbReference type="NCBI Taxonomy" id="4432"/>
    <lineage>
        <taxon>Eukaryota</taxon>
        <taxon>Viridiplantae</taxon>
        <taxon>Streptophyta</taxon>
        <taxon>Embryophyta</taxon>
        <taxon>Tracheophyta</taxon>
        <taxon>Spermatophyta</taxon>
        <taxon>Magnoliopsida</taxon>
        <taxon>Proteales</taxon>
        <taxon>Nelumbonaceae</taxon>
        <taxon>Nelumbo</taxon>
    </lineage>
</organism>
<dbReference type="Proteomes" id="UP000607653">
    <property type="component" value="Unassembled WGS sequence"/>
</dbReference>
<comment type="caution">
    <text evidence="1">The sequence shown here is derived from an EMBL/GenBank/DDBJ whole genome shotgun (WGS) entry which is preliminary data.</text>
</comment>
<keyword evidence="2" id="KW-1185">Reference proteome</keyword>
<evidence type="ECO:0000313" key="2">
    <source>
        <dbReference type="Proteomes" id="UP000607653"/>
    </source>
</evidence>
<evidence type="ECO:0000313" key="1">
    <source>
        <dbReference type="EMBL" id="DAD18803.1"/>
    </source>
</evidence>
<accession>A0A822XGK5</accession>
<name>A0A822XGK5_NELNU</name>
<dbReference type="AlphaFoldDB" id="A0A822XGK5"/>
<protein>
    <submittedName>
        <fullName evidence="1">Uncharacterized protein</fullName>
    </submittedName>
</protein>
<gene>
    <name evidence="1" type="ORF">HUJ06_020266</name>
</gene>